<dbReference type="PANTHER" id="PTHR43735">
    <property type="entry name" value="APOPTOSIS-INDUCING FACTOR 1"/>
    <property type="match status" value="1"/>
</dbReference>
<dbReference type="Pfam" id="PF07992">
    <property type="entry name" value="Pyr_redox_2"/>
    <property type="match status" value="1"/>
</dbReference>
<accession>A0A5N7BJ28</accession>
<evidence type="ECO:0000313" key="6">
    <source>
        <dbReference type="EMBL" id="KAE8381784.1"/>
    </source>
</evidence>
<comment type="similarity">
    <text evidence="1">Belongs to the FAD-dependent oxidoreductase family.</text>
</comment>
<dbReference type="OrthoDB" id="202203at2759"/>
<dbReference type="InterPro" id="IPR036188">
    <property type="entry name" value="FAD/NAD-bd_sf"/>
</dbReference>
<organism evidence="6 7">
    <name type="scientific">Aspergillus bertholletiae</name>
    <dbReference type="NCBI Taxonomy" id="1226010"/>
    <lineage>
        <taxon>Eukaryota</taxon>
        <taxon>Fungi</taxon>
        <taxon>Dikarya</taxon>
        <taxon>Ascomycota</taxon>
        <taxon>Pezizomycotina</taxon>
        <taxon>Eurotiomycetes</taxon>
        <taxon>Eurotiomycetidae</taxon>
        <taxon>Eurotiales</taxon>
        <taxon>Aspergillaceae</taxon>
        <taxon>Aspergillus</taxon>
        <taxon>Aspergillus subgen. Circumdati</taxon>
    </lineage>
</organism>
<protein>
    <recommendedName>
        <fullName evidence="5">FAD/NAD(P)-binding domain-containing protein</fullName>
    </recommendedName>
</protein>
<dbReference type="GO" id="GO:0050660">
    <property type="term" value="F:flavin adenine dinucleotide binding"/>
    <property type="evidence" value="ECO:0007669"/>
    <property type="project" value="TreeGrafter"/>
</dbReference>
<evidence type="ECO:0000256" key="3">
    <source>
        <dbReference type="ARBA" id="ARBA00022827"/>
    </source>
</evidence>
<keyword evidence="3" id="KW-0274">FAD</keyword>
<proteinExistence type="inferred from homology"/>
<dbReference type="EMBL" id="ML736168">
    <property type="protein sequence ID" value="KAE8381784.1"/>
    <property type="molecule type" value="Genomic_DNA"/>
</dbReference>
<evidence type="ECO:0000256" key="2">
    <source>
        <dbReference type="ARBA" id="ARBA00022630"/>
    </source>
</evidence>
<dbReference type="GO" id="GO:0005737">
    <property type="term" value="C:cytoplasm"/>
    <property type="evidence" value="ECO:0007669"/>
    <property type="project" value="TreeGrafter"/>
</dbReference>
<dbReference type="AlphaFoldDB" id="A0A5N7BJ28"/>
<evidence type="ECO:0000256" key="4">
    <source>
        <dbReference type="ARBA" id="ARBA00023002"/>
    </source>
</evidence>
<name>A0A5N7BJ28_9EURO</name>
<evidence type="ECO:0000259" key="5">
    <source>
        <dbReference type="Pfam" id="PF07992"/>
    </source>
</evidence>
<dbReference type="GO" id="GO:0004174">
    <property type="term" value="F:electron-transferring-flavoprotein dehydrogenase activity"/>
    <property type="evidence" value="ECO:0007669"/>
    <property type="project" value="TreeGrafter"/>
</dbReference>
<keyword evidence="7" id="KW-1185">Reference proteome</keyword>
<dbReference type="Proteomes" id="UP000326198">
    <property type="component" value="Unassembled WGS sequence"/>
</dbReference>
<dbReference type="SUPFAM" id="SSF51905">
    <property type="entry name" value="FAD/NAD(P)-binding domain"/>
    <property type="match status" value="1"/>
</dbReference>
<feature type="domain" description="FAD/NAD(P)-binding" evidence="5">
    <location>
        <begin position="6"/>
        <end position="315"/>
    </location>
</feature>
<dbReference type="PRINTS" id="PR00411">
    <property type="entry name" value="PNDRDTASEI"/>
</dbReference>
<evidence type="ECO:0000313" key="7">
    <source>
        <dbReference type="Proteomes" id="UP000326198"/>
    </source>
</evidence>
<reference evidence="6 7" key="1">
    <citation type="submission" date="2019-04" db="EMBL/GenBank/DDBJ databases">
        <title>Friends and foes A comparative genomics studyof 23 Aspergillus species from section Flavi.</title>
        <authorList>
            <consortium name="DOE Joint Genome Institute"/>
            <person name="Kjaerbolling I."/>
            <person name="Vesth T."/>
            <person name="Frisvad J.C."/>
            <person name="Nybo J.L."/>
            <person name="Theobald S."/>
            <person name="Kildgaard S."/>
            <person name="Isbrandt T."/>
            <person name="Kuo A."/>
            <person name="Sato A."/>
            <person name="Lyhne E.K."/>
            <person name="Kogle M.E."/>
            <person name="Wiebenga A."/>
            <person name="Kun R.S."/>
            <person name="Lubbers R.J."/>
            <person name="Makela M.R."/>
            <person name="Barry K."/>
            <person name="Chovatia M."/>
            <person name="Clum A."/>
            <person name="Daum C."/>
            <person name="Haridas S."/>
            <person name="He G."/>
            <person name="LaButti K."/>
            <person name="Lipzen A."/>
            <person name="Mondo S."/>
            <person name="Riley R."/>
            <person name="Salamov A."/>
            <person name="Simmons B.A."/>
            <person name="Magnuson J.K."/>
            <person name="Henrissat B."/>
            <person name="Mortensen U.H."/>
            <person name="Larsen T.O."/>
            <person name="Devries R.P."/>
            <person name="Grigoriev I.V."/>
            <person name="Machida M."/>
            <person name="Baker S.E."/>
            <person name="Andersen M.R."/>
        </authorList>
    </citation>
    <scope>NUCLEOTIDE SEQUENCE [LARGE SCALE GENOMIC DNA]</scope>
    <source>
        <strain evidence="6 7">IBT 29228</strain>
    </source>
</reference>
<evidence type="ECO:0000256" key="1">
    <source>
        <dbReference type="ARBA" id="ARBA00006442"/>
    </source>
</evidence>
<sequence length="385" mass="41508">MAPKANVVIIGASFAGIPIAHSLLKDPTVSKVTLINPSTTFYFAIAAPRVLAKPNAFKPEQYLLPIEQEFSQYSELSFEFVLGHATAIDVRAKTVSVDNTKTFPFDYLVIASGSTTVSSKETTTTPVPFKSSNSDNMKQLIQGAQQYLAGARRIVIGGGGPIGVELAGELAENARQTNQQVEITLVSASYRVLPMLKPAASAAAETLLAEKGVKVLNGQRVKKAEQSSDSNIWTVTLDDDQQSLTADAYIPTTGVQPNNSFIPDEFLDHQGWVVVNKDLRVRGNMPDTSKPLPIFAAGDITNNSMRLSFKAQEQASVVANNIRAEILGHGKRKSYDQGEKVMMIVPVGSTGGTGLMFGWTPWSFLVKIIKGKDFFISTARSAIAP</sequence>
<dbReference type="PANTHER" id="PTHR43735:SF3">
    <property type="entry name" value="FERROPTOSIS SUPPRESSOR PROTEIN 1"/>
    <property type="match status" value="1"/>
</dbReference>
<dbReference type="Gene3D" id="3.50.50.100">
    <property type="match status" value="1"/>
</dbReference>
<dbReference type="InterPro" id="IPR023753">
    <property type="entry name" value="FAD/NAD-binding_dom"/>
</dbReference>
<keyword evidence="4" id="KW-0560">Oxidoreductase</keyword>
<dbReference type="PRINTS" id="PR00368">
    <property type="entry name" value="FADPNR"/>
</dbReference>
<gene>
    <name evidence="6" type="ORF">BDV26DRAFT_301047</name>
</gene>
<keyword evidence="2" id="KW-0285">Flavoprotein</keyword>